<dbReference type="AlphaFoldDB" id="A0A9X1HQY9"/>
<dbReference type="InterPro" id="IPR051162">
    <property type="entry name" value="T4SS_component"/>
</dbReference>
<dbReference type="RefSeq" id="WP_225697730.1">
    <property type="nucleotide sequence ID" value="NZ_JAIXNE010000002.1"/>
</dbReference>
<name>A0A9X1HQY9_9BACT</name>
<keyword evidence="6" id="KW-1185">Reference proteome</keyword>
<sequence length="516" mass="57379">MSKEDFRSIIEKAHTNKGREIVLGTAMIDGAPLDKALIKAPLKTMNRHGLIAGATGTGKTKSLQVMAEALSEQGVPVLLMDIKGDLSGLAAPGSPHPKIDERMAHIGIEYVQQGFPIEPLTLSDEAGVRLRATVSEFGPVLLSKMLELNDTQSGIMALVFKYCDDNKLPLLDLKDLKKILQYVTDEGKESVEKEYGRISTASVGTITRKIIELEQQGAERFFGERSFDPADLLRTDKDGRGMISVLRLVDIQDRPKLFSTFMLCLLAEIYSTFPEQGDSDEPRLIMFIDEAHLLFKEASDALLDQLDSIIKLIRSKGVGIYFCTQVPDDIPENILSQLGFRVQHALRAFTARDRKKIKLVAENFPPSEYYDIDELLTTLGIGEALVTVLNEKGIPTPLAAVLMSAPRSRMGILTDDELKKIISKSEILDEYNEEIDRRSAYELLNEKIEAAAAPEPETKKTTKKSESSNDESLVEQLSKNTMVRQLGNTLMREISRGLMGALGVKPRRKRRSTSLW</sequence>
<evidence type="ECO:0000256" key="1">
    <source>
        <dbReference type="SAM" id="MobiDB-lite"/>
    </source>
</evidence>
<protein>
    <submittedName>
        <fullName evidence="3">DUF853 domain-containing protein</fullName>
    </submittedName>
</protein>
<evidence type="ECO:0000313" key="4">
    <source>
        <dbReference type="EMBL" id="MCA6075794.1"/>
    </source>
</evidence>
<dbReference type="InterPro" id="IPR027417">
    <property type="entry name" value="P-loop_NTPase"/>
</dbReference>
<comment type="caution">
    <text evidence="3">The sequence shown here is derived from an EMBL/GenBank/DDBJ whole genome shotgun (WGS) entry which is preliminary data.</text>
</comment>
<evidence type="ECO:0000313" key="5">
    <source>
        <dbReference type="EMBL" id="MCA6076922.1"/>
    </source>
</evidence>
<feature type="region of interest" description="Disordered" evidence="1">
    <location>
        <begin position="448"/>
        <end position="479"/>
    </location>
</feature>
<dbReference type="PANTHER" id="PTHR30121:SF6">
    <property type="entry name" value="SLR6007 PROTEIN"/>
    <property type="match status" value="1"/>
</dbReference>
<gene>
    <name evidence="3" type="ORF">LDX50_07035</name>
    <name evidence="4" type="ORF">LDX50_13005</name>
    <name evidence="5" type="ORF">LDX50_18725</name>
</gene>
<dbReference type="Proteomes" id="UP001139409">
    <property type="component" value="Unassembled WGS sequence"/>
</dbReference>
<evidence type="ECO:0000313" key="6">
    <source>
        <dbReference type="Proteomes" id="UP001139409"/>
    </source>
</evidence>
<feature type="compositionally biased region" description="Basic and acidic residues" evidence="1">
    <location>
        <begin position="456"/>
        <end position="467"/>
    </location>
</feature>
<accession>A0A9X1HQY9</accession>
<dbReference type="EMBL" id="JAIXNE010000002">
    <property type="protein sequence ID" value="MCA6074617.1"/>
    <property type="molecule type" value="Genomic_DNA"/>
</dbReference>
<reference evidence="3" key="1">
    <citation type="submission" date="2021-09" db="EMBL/GenBank/DDBJ databases">
        <title>Fulvivirga sp. isolated from coastal sediment.</title>
        <authorList>
            <person name="Yu H."/>
        </authorList>
    </citation>
    <scope>NUCLEOTIDE SEQUENCE</scope>
    <source>
        <strain evidence="3">1062</strain>
    </source>
</reference>
<dbReference type="InterPro" id="IPR033186">
    <property type="entry name" value="HerA_C"/>
</dbReference>
<dbReference type="PANTHER" id="PTHR30121">
    <property type="entry name" value="UNCHARACTERIZED PROTEIN YJGR-RELATED"/>
    <property type="match status" value="1"/>
</dbReference>
<evidence type="ECO:0000259" key="2">
    <source>
        <dbReference type="Pfam" id="PF05872"/>
    </source>
</evidence>
<dbReference type="Gene3D" id="3.40.50.300">
    <property type="entry name" value="P-loop containing nucleotide triphosphate hydrolases"/>
    <property type="match status" value="2"/>
</dbReference>
<dbReference type="EMBL" id="JAIXNE010000003">
    <property type="protein sequence ID" value="MCA6075794.1"/>
    <property type="molecule type" value="Genomic_DNA"/>
</dbReference>
<dbReference type="Pfam" id="PF05872">
    <property type="entry name" value="HerA_C"/>
    <property type="match status" value="1"/>
</dbReference>
<proteinExistence type="predicted"/>
<evidence type="ECO:0000313" key="3">
    <source>
        <dbReference type="EMBL" id="MCA6074617.1"/>
    </source>
</evidence>
<organism evidence="3 6">
    <name type="scientific">Fulvivirga sedimenti</name>
    <dbReference type="NCBI Taxonomy" id="2879465"/>
    <lineage>
        <taxon>Bacteria</taxon>
        <taxon>Pseudomonadati</taxon>
        <taxon>Bacteroidota</taxon>
        <taxon>Cytophagia</taxon>
        <taxon>Cytophagales</taxon>
        <taxon>Fulvivirgaceae</taxon>
        <taxon>Fulvivirga</taxon>
    </lineage>
</organism>
<dbReference type="EMBL" id="JAIXNE010000004">
    <property type="protein sequence ID" value="MCA6076922.1"/>
    <property type="molecule type" value="Genomic_DNA"/>
</dbReference>
<dbReference type="SUPFAM" id="SSF52540">
    <property type="entry name" value="P-loop containing nucleoside triphosphate hydrolases"/>
    <property type="match status" value="1"/>
</dbReference>
<feature type="domain" description="Helicase HerA-like C-terminal" evidence="2">
    <location>
        <begin position="36"/>
        <end position="505"/>
    </location>
</feature>